<dbReference type="Proteomes" id="UP000198599">
    <property type="component" value="Unassembled WGS sequence"/>
</dbReference>
<evidence type="ECO:0000313" key="4">
    <source>
        <dbReference type="EMBL" id="SFO11261.1"/>
    </source>
</evidence>
<protein>
    <submittedName>
        <fullName evidence="4">Ankyrin repeat-containing protein</fullName>
    </submittedName>
</protein>
<evidence type="ECO:0000313" key="5">
    <source>
        <dbReference type="Proteomes" id="UP000198599"/>
    </source>
</evidence>
<dbReference type="SUPFAM" id="SSF48403">
    <property type="entry name" value="Ankyrin repeat"/>
    <property type="match status" value="1"/>
</dbReference>
<keyword evidence="5" id="KW-1185">Reference proteome</keyword>
<dbReference type="EMBL" id="FOVP01000016">
    <property type="protein sequence ID" value="SFO11261.1"/>
    <property type="molecule type" value="Genomic_DNA"/>
</dbReference>
<keyword evidence="2 3" id="KW-0040">ANK repeat</keyword>
<gene>
    <name evidence="4" type="ORF">SAMN04487859_11622</name>
</gene>
<dbReference type="Gene3D" id="1.25.40.20">
    <property type="entry name" value="Ankyrin repeat-containing domain"/>
    <property type="match status" value="1"/>
</dbReference>
<dbReference type="STRING" id="1005928.SAMN04487859_11622"/>
<feature type="repeat" description="ANK" evidence="3">
    <location>
        <begin position="40"/>
        <end position="72"/>
    </location>
</feature>
<keyword evidence="1" id="KW-0677">Repeat</keyword>
<proteinExistence type="predicted"/>
<dbReference type="InterPro" id="IPR002110">
    <property type="entry name" value="Ankyrin_rpt"/>
</dbReference>
<dbReference type="AlphaFoldDB" id="A0A1I5EJL5"/>
<dbReference type="Pfam" id="PF12796">
    <property type="entry name" value="Ank_2"/>
    <property type="match status" value="1"/>
</dbReference>
<feature type="repeat" description="ANK" evidence="3">
    <location>
        <begin position="73"/>
        <end position="105"/>
    </location>
</feature>
<reference evidence="5" key="1">
    <citation type="submission" date="2016-10" db="EMBL/GenBank/DDBJ databases">
        <authorList>
            <person name="Varghese N."/>
            <person name="Submissions S."/>
        </authorList>
    </citation>
    <scope>NUCLEOTIDE SEQUENCE [LARGE SCALE GENOMIC DNA]</scope>
    <source>
        <strain evidence="5">DSM 28463</strain>
    </source>
</reference>
<dbReference type="RefSeq" id="WP_092840234.1">
    <property type="nucleotide sequence ID" value="NZ_FOVP01000016.1"/>
</dbReference>
<dbReference type="PROSITE" id="PS50297">
    <property type="entry name" value="ANK_REP_REGION"/>
    <property type="match status" value="2"/>
</dbReference>
<dbReference type="SMART" id="SM00248">
    <property type="entry name" value="ANK"/>
    <property type="match status" value="2"/>
</dbReference>
<sequence length="128" mass="14013">MAKKAKTRETFEEMLASCSDTLFPAEMGKAAVTLDSRDVDGDTPLHVMLWRNNTYAVLQFIEAGADVNAVGDMSETPLHVALKKQNLVAVAALLKSGADVSCVDEFGQSPRDLADRLKGEVRRLFDNR</sequence>
<organism evidence="4 5">
    <name type="scientific">Roseovarius lutimaris</name>
    <dbReference type="NCBI Taxonomy" id="1005928"/>
    <lineage>
        <taxon>Bacteria</taxon>
        <taxon>Pseudomonadati</taxon>
        <taxon>Pseudomonadota</taxon>
        <taxon>Alphaproteobacteria</taxon>
        <taxon>Rhodobacterales</taxon>
        <taxon>Roseobacteraceae</taxon>
        <taxon>Roseovarius</taxon>
    </lineage>
</organism>
<evidence type="ECO:0000256" key="2">
    <source>
        <dbReference type="ARBA" id="ARBA00023043"/>
    </source>
</evidence>
<evidence type="ECO:0000256" key="3">
    <source>
        <dbReference type="PROSITE-ProRule" id="PRU00023"/>
    </source>
</evidence>
<evidence type="ECO:0000256" key="1">
    <source>
        <dbReference type="ARBA" id="ARBA00022737"/>
    </source>
</evidence>
<dbReference type="PANTHER" id="PTHR24171:SF9">
    <property type="entry name" value="ANKYRIN REPEAT DOMAIN-CONTAINING PROTEIN 39"/>
    <property type="match status" value="1"/>
</dbReference>
<dbReference type="InterPro" id="IPR036770">
    <property type="entry name" value="Ankyrin_rpt-contain_sf"/>
</dbReference>
<accession>A0A1I5EJL5</accession>
<dbReference type="OrthoDB" id="7846836at2"/>
<name>A0A1I5EJL5_9RHOB</name>
<dbReference type="PROSITE" id="PS50088">
    <property type="entry name" value="ANK_REPEAT"/>
    <property type="match status" value="2"/>
</dbReference>
<dbReference type="PANTHER" id="PTHR24171">
    <property type="entry name" value="ANKYRIN REPEAT DOMAIN-CONTAINING PROTEIN 39-RELATED"/>
    <property type="match status" value="1"/>
</dbReference>